<dbReference type="InterPro" id="IPR038318">
    <property type="entry name" value="KdpD_sf"/>
</dbReference>
<dbReference type="Gene3D" id="3.30.450.40">
    <property type="match status" value="1"/>
</dbReference>
<dbReference type="Proteomes" id="UP000603474">
    <property type="component" value="Unassembled WGS sequence"/>
</dbReference>
<keyword evidence="11" id="KW-0902">Two-component regulatory system</keyword>
<dbReference type="InterPro" id="IPR036890">
    <property type="entry name" value="HATPase_C_sf"/>
</dbReference>
<dbReference type="Pfam" id="PF02518">
    <property type="entry name" value="HATPase_c"/>
    <property type="match status" value="1"/>
</dbReference>
<keyword evidence="6 13" id="KW-0812">Transmembrane</keyword>
<dbReference type="EC" id="2.7.13.3" evidence="3"/>
<dbReference type="CDD" id="cd00082">
    <property type="entry name" value="HisKA"/>
    <property type="match status" value="1"/>
</dbReference>
<dbReference type="Gene3D" id="1.10.287.130">
    <property type="match status" value="1"/>
</dbReference>
<keyword evidence="8 15" id="KW-0418">Kinase</keyword>
<dbReference type="SUPFAM" id="SSF47384">
    <property type="entry name" value="Homodimeric domain of signal transducing histidine kinase"/>
    <property type="match status" value="1"/>
</dbReference>
<evidence type="ECO:0000256" key="12">
    <source>
        <dbReference type="ARBA" id="ARBA00023136"/>
    </source>
</evidence>
<evidence type="ECO:0000256" key="4">
    <source>
        <dbReference type="ARBA" id="ARBA00022553"/>
    </source>
</evidence>
<keyword evidence="5" id="KW-0808">Transferase</keyword>
<proteinExistence type="predicted"/>
<keyword evidence="12 13" id="KW-0472">Membrane</keyword>
<evidence type="ECO:0000256" key="9">
    <source>
        <dbReference type="ARBA" id="ARBA00022840"/>
    </source>
</evidence>
<evidence type="ECO:0000256" key="6">
    <source>
        <dbReference type="ARBA" id="ARBA00022692"/>
    </source>
</evidence>
<evidence type="ECO:0000256" key="8">
    <source>
        <dbReference type="ARBA" id="ARBA00022777"/>
    </source>
</evidence>
<dbReference type="CDD" id="cd00075">
    <property type="entry name" value="HATPase"/>
    <property type="match status" value="1"/>
</dbReference>
<dbReference type="PANTHER" id="PTHR45569:SF1">
    <property type="entry name" value="SENSOR PROTEIN KDPD"/>
    <property type="match status" value="1"/>
</dbReference>
<dbReference type="InterPro" id="IPR005467">
    <property type="entry name" value="His_kinase_dom"/>
</dbReference>
<dbReference type="InterPro" id="IPR004358">
    <property type="entry name" value="Sig_transdc_His_kin-like_C"/>
</dbReference>
<evidence type="ECO:0000256" key="11">
    <source>
        <dbReference type="ARBA" id="ARBA00023012"/>
    </source>
</evidence>
<comment type="caution">
    <text evidence="15">The sequence shown here is derived from an EMBL/GenBank/DDBJ whole genome shotgun (WGS) entry which is preliminary data.</text>
</comment>
<evidence type="ECO:0000259" key="14">
    <source>
        <dbReference type="PROSITE" id="PS50109"/>
    </source>
</evidence>
<keyword evidence="10 13" id="KW-1133">Transmembrane helix</keyword>
<feature type="transmembrane region" description="Helical" evidence="13">
    <location>
        <begin position="225"/>
        <end position="245"/>
    </location>
</feature>
<name>A0ABR7KDF7_9FIRM</name>
<evidence type="ECO:0000256" key="13">
    <source>
        <dbReference type="SAM" id="Phobius"/>
    </source>
</evidence>
<protein>
    <recommendedName>
        <fullName evidence="3">histidine kinase</fullName>
        <ecNumber evidence="3">2.7.13.3</ecNumber>
    </recommendedName>
</protein>
<dbReference type="PANTHER" id="PTHR45569">
    <property type="entry name" value="SENSOR PROTEIN KDPD"/>
    <property type="match status" value="1"/>
</dbReference>
<organism evidence="15 16">
    <name type="scientific">Catenibacterium faecis</name>
    <dbReference type="NCBI Taxonomy" id="2764323"/>
    <lineage>
        <taxon>Bacteria</taxon>
        <taxon>Bacillati</taxon>
        <taxon>Bacillota</taxon>
        <taxon>Erysipelotrichia</taxon>
        <taxon>Erysipelotrichales</taxon>
        <taxon>Coprobacillaceae</taxon>
        <taxon>Catenibacterium</taxon>
    </lineage>
</organism>
<dbReference type="InterPro" id="IPR003661">
    <property type="entry name" value="HisK_dim/P_dom"/>
</dbReference>
<dbReference type="PRINTS" id="PR00344">
    <property type="entry name" value="BCTRLSENSOR"/>
</dbReference>
<evidence type="ECO:0000256" key="2">
    <source>
        <dbReference type="ARBA" id="ARBA00004141"/>
    </source>
</evidence>
<dbReference type="SUPFAM" id="SSF52402">
    <property type="entry name" value="Adenine nucleotide alpha hydrolases-like"/>
    <property type="match status" value="1"/>
</dbReference>
<evidence type="ECO:0000256" key="3">
    <source>
        <dbReference type="ARBA" id="ARBA00012438"/>
    </source>
</evidence>
<evidence type="ECO:0000256" key="7">
    <source>
        <dbReference type="ARBA" id="ARBA00022741"/>
    </source>
</evidence>
<feature type="transmembrane region" description="Helical" evidence="13">
    <location>
        <begin position="145"/>
        <end position="168"/>
    </location>
</feature>
<dbReference type="Pfam" id="PF13493">
    <property type="entry name" value="DUF4118"/>
    <property type="match status" value="1"/>
</dbReference>
<dbReference type="GO" id="GO:0016301">
    <property type="term" value="F:kinase activity"/>
    <property type="evidence" value="ECO:0007669"/>
    <property type="project" value="UniProtKB-KW"/>
</dbReference>
<evidence type="ECO:0000256" key="10">
    <source>
        <dbReference type="ARBA" id="ARBA00022989"/>
    </source>
</evidence>
<dbReference type="RefSeq" id="WP_187012871.1">
    <property type="nucleotide sequence ID" value="NZ_JACRWG010000061.1"/>
</dbReference>
<dbReference type="EMBL" id="JACRWG010000061">
    <property type="protein sequence ID" value="MBC6010756.1"/>
    <property type="molecule type" value="Genomic_DNA"/>
</dbReference>
<reference evidence="15 16" key="1">
    <citation type="submission" date="2020-08" db="EMBL/GenBank/DDBJ databases">
        <authorList>
            <person name="Liu C."/>
            <person name="Sun Q."/>
        </authorList>
    </citation>
    <scope>NUCLEOTIDE SEQUENCE [LARGE SCALE GENOMIC DNA]</scope>
    <source>
        <strain evidence="15 16">NSJ-22</strain>
    </source>
</reference>
<dbReference type="InterPro" id="IPR029016">
    <property type="entry name" value="GAF-like_dom_sf"/>
</dbReference>
<keyword evidence="4" id="KW-0597">Phosphoprotein</keyword>
<dbReference type="Gene3D" id="3.30.565.10">
    <property type="entry name" value="Histidine kinase-like ATPase, C-terminal domain"/>
    <property type="match status" value="1"/>
</dbReference>
<keyword evidence="16" id="KW-1185">Reference proteome</keyword>
<dbReference type="InterPro" id="IPR036097">
    <property type="entry name" value="HisK_dim/P_sf"/>
</dbReference>
<dbReference type="Gene3D" id="1.20.120.620">
    <property type="entry name" value="Backbone structure of the membrane domain of e. Coli histidine kinase receptor kdpd"/>
    <property type="match status" value="1"/>
</dbReference>
<evidence type="ECO:0000256" key="5">
    <source>
        <dbReference type="ARBA" id="ARBA00022679"/>
    </source>
</evidence>
<dbReference type="InterPro" id="IPR025201">
    <property type="entry name" value="KdpD_TM"/>
</dbReference>
<dbReference type="SUPFAM" id="SSF55874">
    <property type="entry name" value="ATPase domain of HSP90 chaperone/DNA topoisomerase II/histidine kinase"/>
    <property type="match status" value="1"/>
</dbReference>
<accession>A0ABR7KDF7</accession>
<sequence length="653" mass="73473">MSNQNTDSIMVCLSPSPSNIHVIRVASSMLRNKKDHFYALYISDTKRTLSDSNQEQLDKNIAYAKQLGAEVEIVSSEDIAGEIFKFANIYKVNKLVIGKNMNMRLHLFQKPIDQYLLDNIEDINLIIVPVKENRIFKRLNNKSKLTLKSIVTSILILFICTVVGFVFFKMGFHDSNIIMIYLIGVLLIALITSNIICSVVSSIASVILFNFYFTLPILSLSFYDSSYLMTFVIMIIVAFLISTLMNKIQLTAASYANMANVSRILLETNQLLQKRQSVEDIFNCGCKQLSNLFNRDIAYFPIEKSSIQNPILFPKRENSCCKEFLNANEIGVAKWVAINGKHAGATTRYLSGSKSIYYAVLTDDKIYGVIGIYLGNDVLGSFDKRILLAILSEMAICLENIISNEEKNEAIIKVKKEQFRSDLLRSISHDLRTPLTSIYGNADVLLNDNGNLKNDKKNALYKNIYDDSLWLINLVENLLSMTSIEDGSVKLRIEPEVIEDVIDESLSHVSRIKDNRKIKVNIADDFLMADMDARLIVQVLINLINNAIKYTEDESTISINAYQIKNNVYIEVCDNGSGIKDVDKNKIFEKFYTVNHSVVDSKKSMGLGLSLCKSIVEAHGGVISVKDNHPTGAIFTFSLPATKITINKNMVNC</sequence>
<gene>
    <name evidence="15" type="ORF">H8909_11025</name>
</gene>
<dbReference type="InterPro" id="IPR003594">
    <property type="entry name" value="HATPase_dom"/>
</dbReference>
<feature type="transmembrane region" description="Helical" evidence="13">
    <location>
        <begin position="180"/>
        <end position="213"/>
    </location>
</feature>
<dbReference type="Pfam" id="PF00512">
    <property type="entry name" value="HisKA"/>
    <property type="match status" value="1"/>
</dbReference>
<comment type="catalytic activity">
    <reaction evidence="1">
        <text>ATP + protein L-histidine = ADP + protein N-phospho-L-histidine.</text>
        <dbReference type="EC" id="2.7.13.3"/>
    </reaction>
</comment>
<dbReference type="SMART" id="SM00387">
    <property type="entry name" value="HATPase_c"/>
    <property type="match status" value="1"/>
</dbReference>
<evidence type="ECO:0000256" key="1">
    <source>
        <dbReference type="ARBA" id="ARBA00000085"/>
    </source>
</evidence>
<evidence type="ECO:0000313" key="15">
    <source>
        <dbReference type="EMBL" id="MBC6010756.1"/>
    </source>
</evidence>
<dbReference type="SMART" id="SM00388">
    <property type="entry name" value="HisKA"/>
    <property type="match status" value="1"/>
</dbReference>
<evidence type="ECO:0000313" key="16">
    <source>
        <dbReference type="Proteomes" id="UP000603474"/>
    </source>
</evidence>
<keyword evidence="9" id="KW-0067">ATP-binding</keyword>
<comment type="subcellular location">
    <subcellularLocation>
        <location evidence="2">Membrane</location>
        <topology evidence="2">Multi-pass membrane protein</topology>
    </subcellularLocation>
</comment>
<dbReference type="InterPro" id="IPR052023">
    <property type="entry name" value="Histidine_kinase_KdpD"/>
</dbReference>
<keyword evidence="7" id="KW-0547">Nucleotide-binding</keyword>
<feature type="domain" description="Histidine kinase" evidence="14">
    <location>
        <begin position="426"/>
        <end position="643"/>
    </location>
</feature>
<dbReference type="PROSITE" id="PS50109">
    <property type="entry name" value="HIS_KIN"/>
    <property type="match status" value="1"/>
</dbReference>